<dbReference type="Proteomes" id="UP001147747">
    <property type="component" value="Unassembled WGS sequence"/>
</dbReference>
<dbReference type="InterPro" id="IPR055011">
    <property type="entry name" value="Tag1_C"/>
</dbReference>
<evidence type="ECO:0000259" key="4">
    <source>
        <dbReference type="Pfam" id="PF26150"/>
    </source>
</evidence>
<reference evidence="6" key="1">
    <citation type="submission" date="2022-12" db="EMBL/GenBank/DDBJ databases">
        <authorList>
            <person name="Petersen C."/>
        </authorList>
    </citation>
    <scope>NUCLEOTIDE SEQUENCE</scope>
    <source>
        <strain evidence="6">IBT 29677</strain>
    </source>
</reference>
<dbReference type="EMBL" id="JAPZBU010000005">
    <property type="protein sequence ID" value="KAJ5403334.1"/>
    <property type="molecule type" value="Genomic_DNA"/>
</dbReference>
<evidence type="ECO:0008006" key="8">
    <source>
        <dbReference type="Google" id="ProtNLM"/>
    </source>
</evidence>
<dbReference type="Pfam" id="PF26153">
    <property type="entry name" value="LEA-2L_5"/>
    <property type="match status" value="1"/>
</dbReference>
<dbReference type="PANTHER" id="PTHR35895">
    <property type="entry name" value="CHROMOSOME 16, WHOLE GENOME SHOTGUN SEQUENCE"/>
    <property type="match status" value="1"/>
</dbReference>
<accession>A0A9X0BB91</accession>
<keyword evidence="2" id="KW-1133">Transmembrane helix</keyword>
<feature type="domain" description="Tag1 C-terminal" evidence="3">
    <location>
        <begin position="469"/>
        <end position="582"/>
    </location>
</feature>
<evidence type="ECO:0000259" key="5">
    <source>
        <dbReference type="Pfam" id="PF26153"/>
    </source>
</evidence>
<dbReference type="OrthoDB" id="5596576at2759"/>
<evidence type="ECO:0000256" key="2">
    <source>
        <dbReference type="SAM" id="Phobius"/>
    </source>
</evidence>
<keyword evidence="7" id="KW-1185">Reference proteome</keyword>
<dbReference type="GeneID" id="81366822"/>
<keyword evidence="2" id="KW-0812">Transmembrane</keyword>
<feature type="domain" description="Tag1-like fifth Ig-like" evidence="5">
    <location>
        <begin position="734"/>
        <end position="843"/>
    </location>
</feature>
<organism evidence="6 7">
    <name type="scientific">Penicillium cosmopolitanum</name>
    <dbReference type="NCBI Taxonomy" id="1131564"/>
    <lineage>
        <taxon>Eukaryota</taxon>
        <taxon>Fungi</taxon>
        <taxon>Dikarya</taxon>
        <taxon>Ascomycota</taxon>
        <taxon>Pezizomycotina</taxon>
        <taxon>Eurotiomycetes</taxon>
        <taxon>Eurotiomycetidae</taxon>
        <taxon>Eurotiales</taxon>
        <taxon>Aspergillaceae</taxon>
        <taxon>Penicillium</taxon>
    </lineage>
</organism>
<dbReference type="AlphaFoldDB" id="A0A9X0BB91"/>
<evidence type="ECO:0000313" key="7">
    <source>
        <dbReference type="Proteomes" id="UP001147747"/>
    </source>
</evidence>
<dbReference type="Pfam" id="PF26174">
    <property type="entry name" value="LEA-2_1"/>
    <property type="match status" value="1"/>
</dbReference>
<dbReference type="InterPro" id="IPR059066">
    <property type="entry name" value="Ig_Tag1-like_5th"/>
</dbReference>
<gene>
    <name evidence="6" type="ORF">N7509_003205</name>
</gene>
<keyword evidence="2" id="KW-0472">Membrane</keyword>
<feature type="transmembrane region" description="Helical" evidence="2">
    <location>
        <begin position="87"/>
        <end position="111"/>
    </location>
</feature>
<reference evidence="6" key="2">
    <citation type="journal article" date="2023" name="IMA Fungus">
        <title>Comparative genomic study of the Penicillium genus elucidates a diverse pangenome and 15 lateral gene transfer events.</title>
        <authorList>
            <person name="Petersen C."/>
            <person name="Sorensen T."/>
            <person name="Nielsen M.R."/>
            <person name="Sondergaard T.E."/>
            <person name="Sorensen J.L."/>
            <person name="Fitzpatrick D.A."/>
            <person name="Frisvad J.C."/>
            <person name="Nielsen K.L."/>
        </authorList>
    </citation>
    <scope>NUCLEOTIDE SEQUENCE</scope>
    <source>
        <strain evidence="6">IBT 29677</strain>
    </source>
</reference>
<proteinExistence type="predicted"/>
<evidence type="ECO:0000259" key="3">
    <source>
        <dbReference type="Pfam" id="PF22786"/>
    </source>
</evidence>
<dbReference type="Gene3D" id="2.60.40.1820">
    <property type="match status" value="1"/>
</dbReference>
<feature type="compositionally biased region" description="Low complexity" evidence="1">
    <location>
        <begin position="61"/>
        <end position="71"/>
    </location>
</feature>
<feature type="region of interest" description="Disordered" evidence="1">
    <location>
        <begin position="1"/>
        <end position="79"/>
    </location>
</feature>
<dbReference type="GO" id="GO:0000329">
    <property type="term" value="C:fungal-type vacuole membrane"/>
    <property type="evidence" value="ECO:0007669"/>
    <property type="project" value="InterPro"/>
</dbReference>
<protein>
    <recommendedName>
        <fullName evidence="8">Pre-rRNA processing protein</fullName>
    </recommendedName>
</protein>
<dbReference type="InterPro" id="IPR046368">
    <property type="entry name" value="Tag1"/>
</dbReference>
<name>A0A9X0BB91_9EURO</name>
<dbReference type="PANTHER" id="PTHR35895:SF3">
    <property type="entry name" value="PRE-RRNA PROCESSING PROTEIN"/>
    <property type="match status" value="1"/>
</dbReference>
<comment type="caution">
    <text evidence="6">The sequence shown here is derived from an EMBL/GenBank/DDBJ whole genome shotgun (WGS) entry which is preliminary data.</text>
</comment>
<dbReference type="InterPro" id="IPR059065">
    <property type="entry name" value="Ig_Tag1-like_4th"/>
</dbReference>
<evidence type="ECO:0000313" key="6">
    <source>
        <dbReference type="EMBL" id="KAJ5403334.1"/>
    </source>
</evidence>
<sequence>MTEASRPLLDGQARSSSPTPSQQRLGARPDQPRRSFELSSESTPLLHRRDDAAAYGTERPSSAASRRSTSTEGDAQKKPSRVRWPTIISLVLLTTGVLSILIFAFAAPAVVKEYAQEAAVFKPTALSIDSTTPDGVRARVQGDFVMDANRVKSNSIRRFGRLATWIAREVESGESDLEVYLPEYGNVLAGTAKLPSIKVNIQNGHENHVDFLTDLAAGDVEGIHSIAMDWIEGRLDRLRIRGKATLHLSTGLIALGEQIITDTITFEEHDFPALPVISLTRFNVHDAKNGAMAVDVALTAKIDSPIALTIPPLGFDVLVPNCSPGDPLIMVANASTAEVAVHTNAPTDVNAKGLIKRIPDELTSSCPGGRDSPLDLLVSGFIQGQETTIFVRGAEAPLAQTPDWIATLLRSVTVPFPFTGHALDDLVKNFTMTDTHFSLPDPFAEPNTPEASPSVSAVMKVLIGLPEEMNFQVDVPRVRAIANVYYRGNQLGVLNLDKWQDSNSTMTEDEDGLAALLVEFAIKDAPLEVTDSDVLSQVVQAMLFGDKAVVLHVAATVDTKVETGLGRLTVRGIPASGDVPVNTSTGNMFDHLNLRVGSLSLNNSTESSLSASIEVNFTNPTSYSATIPFVDLLVLYNGSSIAHITARDIDIQPGNNSNIPVELSWSPLEMNGTDGVEAGRTLVSSYISGYNTTVSVQAHERSIPAIPQLGKALSAIPFNISVPALSTPGSPDHGKEPHFIQDATLHLWSSTTDFTLFSPLNKTSITITSIEATAYYEGDEPLGRIKYYKPFDVPPGLSQTPRIPVDLILGGVGYDALRKALGQSLEMDAVAKIGIKVLQYTDIILYRGKGIAANVRL</sequence>
<evidence type="ECO:0000256" key="1">
    <source>
        <dbReference type="SAM" id="MobiDB-lite"/>
    </source>
</evidence>
<feature type="domain" description="Tag1-like fourth Ig-like" evidence="4">
    <location>
        <begin position="598"/>
        <end position="709"/>
    </location>
</feature>
<dbReference type="Pfam" id="PF26150">
    <property type="entry name" value="LEA-2_4"/>
    <property type="match status" value="1"/>
</dbReference>
<feature type="compositionally biased region" description="Polar residues" evidence="1">
    <location>
        <begin position="13"/>
        <end position="24"/>
    </location>
</feature>
<dbReference type="Pfam" id="PF22786">
    <property type="entry name" value="Tag1_C"/>
    <property type="match status" value="1"/>
</dbReference>
<dbReference type="RefSeq" id="XP_056490576.1">
    <property type="nucleotide sequence ID" value="XM_056627842.1"/>
</dbReference>